<name>A0A193LES0_9GAMM</name>
<feature type="region of interest" description="Disordered" evidence="5">
    <location>
        <begin position="411"/>
        <end position="430"/>
    </location>
</feature>
<organism evidence="8 9">
    <name type="scientific">Woeseia oceani</name>
    <dbReference type="NCBI Taxonomy" id="1548547"/>
    <lineage>
        <taxon>Bacteria</taxon>
        <taxon>Pseudomonadati</taxon>
        <taxon>Pseudomonadota</taxon>
        <taxon>Gammaproteobacteria</taxon>
        <taxon>Woeseiales</taxon>
        <taxon>Woeseiaceae</taxon>
        <taxon>Woeseia</taxon>
    </lineage>
</organism>
<dbReference type="InterPro" id="IPR007016">
    <property type="entry name" value="O-antigen_ligase-rel_domated"/>
</dbReference>
<feature type="transmembrane region" description="Helical" evidence="6">
    <location>
        <begin position="57"/>
        <end position="75"/>
    </location>
</feature>
<evidence type="ECO:0000313" key="8">
    <source>
        <dbReference type="EMBL" id="ANO50963.1"/>
    </source>
</evidence>
<feature type="transmembrane region" description="Helical" evidence="6">
    <location>
        <begin position="27"/>
        <end position="45"/>
    </location>
</feature>
<sequence>MLFAGLLLSIFLEYVSPGSFIPIIAAIKIGTIVPLLTFVFAASLSEPISNGRMFGNVTTKWLFFYLFLLAFSVLIADVTLYSWTVFKFALGYVFWYVMIVKLATDVAKLKRLFAVLIFVHILLLGLNPAVILQPETRSYLRGAFFLGDGNDFSLSVCVILPMCLYLLLEASSKIAKGVWLAALGLLILAIIGTQSRGASLALAGSLGFLWWTGKHKVLGVVLLAIVGVVVMAFAPPEYFNRMQTIANYEQEGSAMGRIMAWKSGVRMAAAHPLTGVGSGHFPVALGTEFRPPEFGDQNLPWLTAHSMYFLVIGELGIPGFVCLMALLVGNYRRLNRLRLRARGSPHPEVASFERLFLMLNAALVSFCIGGAFLSVAYYPHIFVLSGIIVAATFAYENKFEELRQHATVNADGATDDRPLTGKNGVKSRSA</sequence>
<keyword evidence="4 6" id="KW-0472">Membrane</keyword>
<feature type="domain" description="O-antigen ligase-related" evidence="7">
    <location>
        <begin position="182"/>
        <end position="323"/>
    </location>
</feature>
<feature type="transmembrane region" description="Helical" evidence="6">
    <location>
        <begin position="352"/>
        <end position="371"/>
    </location>
</feature>
<dbReference type="Pfam" id="PF04932">
    <property type="entry name" value="Wzy_C"/>
    <property type="match status" value="1"/>
</dbReference>
<dbReference type="AlphaFoldDB" id="A0A193LES0"/>
<keyword evidence="2 6" id="KW-0812">Transmembrane</keyword>
<dbReference type="OrthoDB" id="9772644at2"/>
<dbReference type="PANTHER" id="PTHR37422">
    <property type="entry name" value="TEICHURONIC ACID BIOSYNTHESIS PROTEIN TUAE"/>
    <property type="match status" value="1"/>
</dbReference>
<feature type="transmembrane region" description="Helical" evidence="6">
    <location>
        <begin position="307"/>
        <end position="331"/>
    </location>
</feature>
<dbReference type="STRING" id="1548547.BA177_06850"/>
<evidence type="ECO:0000256" key="5">
    <source>
        <dbReference type="SAM" id="MobiDB-lite"/>
    </source>
</evidence>
<dbReference type="RefSeq" id="WP_068614591.1">
    <property type="nucleotide sequence ID" value="NZ_CP016268.1"/>
</dbReference>
<dbReference type="PANTHER" id="PTHR37422:SF13">
    <property type="entry name" value="LIPOPOLYSACCHARIDE BIOSYNTHESIS PROTEIN PA4999-RELATED"/>
    <property type="match status" value="1"/>
</dbReference>
<keyword evidence="9" id="KW-1185">Reference proteome</keyword>
<evidence type="ECO:0000256" key="2">
    <source>
        <dbReference type="ARBA" id="ARBA00022692"/>
    </source>
</evidence>
<reference evidence="8 9" key="1">
    <citation type="submission" date="2016-06" db="EMBL/GenBank/DDBJ databases">
        <title>Complete genome sequence of a deep-branching marine Gamma Proteobacterium Woeseia oceani type strain XK5.</title>
        <authorList>
            <person name="Mu D."/>
            <person name="Du Z."/>
        </authorList>
    </citation>
    <scope>NUCLEOTIDE SEQUENCE [LARGE SCALE GENOMIC DNA]</scope>
    <source>
        <strain evidence="8 9">XK5</strain>
    </source>
</reference>
<gene>
    <name evidence="8" type="ORF">BA177_06850</name>
</gene>
<protein>
    <recommendedName>
        <fullName evidence="7">O-antigen ligase-related domain-containing protein</fullName>
    </recommendedName>
</protein>
<keyword evidence="3 6" id="KW-1133">Transmembrane helix</keyword>
<feature type="transmembrane region" description="Helical" evidence="6">
    <location>
        <begin position="81"/>
        <end position="100"/>
    </location>
</feature>
<evidence type="ECO:0000259" key="7">
    <source>
        <dbReference type="Pfam" id="PF04932"/>
    </source>
</evidence>
<evidence type="ECO:0000313" key="9">
    <source>
        <dbReference type="Proteomes" id="UP000092695"/>
    </source>
</evidence>
<feature type="transmembrane region" description="Helical" evidence="6">
    <location>
        <begin position="217"/>
        <end position="234"/>
    </location>
</feature>
<dbReference type="KEGG" id="woc:BA177_06850"/>
<dbReference type="Proteomes" id="UP000092695">
    <property type="component" value="Chromosome"/>
</dbReference>
<evidence type="ECO:0000256" key="6">
    <source>
        <dbReference type="SAM" id="Phobius"/>
    </source>
</evidence>
<feature type="transmembrane region" description="Helical" evidence="6">
    <location>
        <begin position="152"/>
        <end position="168"/>
    </location>
</feature>
<dbReference type="GO" id="GO:0016020">
    <property type="term" value="C:membrane"/>
    <property type="evidence" value="ECO:0007669"/>
    <property type="project" value="UniProtKB-SubCell"/>
</dbReference>
<dbReference type="InterPro" id="IPR051533">
    <property type="entry name" value="WaaL-like"/>
</dbReference>
<feature type="transmembrane region" description="Helical" evidence="6">
    <location>
        <begin position="267"/>
        <end position="287"/>
    </location>
</feature>
<feature type="transmembrane region" description="Helical" evidence="6">
    <location>
        <begin position="112"/>
        <end position="132"/>
    </location>
</feature>
<dbReference type="EMBL" id="CP016268">
    <property type="protein sequence ID" value="ANO50963.1"/>
    <property type="molecule type" value="Genomic_DNA"/>
</dbReference>
<accession>A0A193LES0</accession>
<comment type="subcellular location">
    <subcellularLocation>
        <location evidence="1">Membrane</location>
        <topology evidence="1">Multi-pass membrane protein</topology>
    </subcellularLocation>
</comment>
<evidence type="ECO:0000256" key="3">
    <source>
        <dbReference type="ARBA" id="ARBA00022989"/>
    </source>
</evidence>
<feature type="transmembrane region" description="Helical" evidence="6">
    <location>
        <begin position="180"/>
        <end position="211"/>
    </location>
</feature>
<evidence type="ECO:0000256" key="4">
    <source>
        <dbReference type="ARBA" id="ARBA00023136"/>
    </source>
</evidence>
<evidence type="ECO:0000256" key="1">
    <source>
        <dbReference type="ARBA" id="ARBA00004141"/>
    </source>
</evidence>
<feature type="transmembrane region" description="Helical" evidence="6">
    <location>
        <begin position="377"/>
        <end position="395"/>
    </location>
</feature>
<proteinExistence type="predicted"/>